<feature type="domain" description="RanBP2-type" evidence="5">
    <location>
        <begin position="34"/>
        <end position="63"/>
    </location>
</feature>
<dbReference type="PROSITE" id="PS50199">
    <property type="entry name" value="ZF_RANBP2_2"/>
    <property type="match status" value="3"/>
</dbReference>
<dbReference type="InterPro" id="IPR036443">
    <property type="entry name" value="Znf_RanBP2_sf"/>
</dbReference>
<dbReference type="Proteomes" id="UP000813463">
    <property type="component" value="Chromosome 2"/>
</dbReference>
<dbReference type="AlphaFoldDB" id="A0A9R0K4P0"/>
<evidence type="ECO:0000256" key="2">
    <source>
        <dbReference type="ARBA" id="ARBA00022771"/>
    </source>
</evidence>
<keyword evidence="2 4" id="KW-0863">Zinc-finger</keyword>
<evidence type="ECO:0000313" key="7">
    <source>
        <dbReference type="RefSeq" id="XP_021858416.1"/>
    </source>
</evidence>
<dbReference type="GO" id="GO:0008270">
    <property type="term" value="F:zinc ion binding"/>
    <property type="evidence" value="ECO:0007669"/>
    <property type="project" value="UniProtKB-KW"/>
</dbReference>
<organism evidence="6 7">
    <name type="scientific">Spinacia oleracea</name>
    <name type="common">Spinach</name>
    <dbReference type="NCBI Taxonomy" id="3562"/>
    <lineage>
        <taxon>Eukaryota</taxon>
        <taxon>Viridiplantae</taxon>
        <taxon>Streptophyta</taxon>
        <taxon>Embryophyta</taxon>
        <taxon>Tracheophyta</taxon>
        <taxon>Spermatophyta</taxon>
        <taxon>Magnoliopsida</taxon>
        <taxon>eudicotyledons</taxon>
        <taxon>Gunneridae</taxon>
        <taxon>Pentapetalae</taxon>
        <taxon>Caryophyllales</taxon>
        <taxon>Chenopodiaceae</taxon>
        <taxon>Chenopodioideae</taxon>
        <taxon>Anserineae</taxon>
        <taxon>Spinacia</taxon>
    </lineage>
</organism>
<dbReference type="GeneID" id="110797616"/>
<evidence type="ECO:0000256" key="4">
    <source>
        <dbReference type="PROSITE-ProRule" id="PRU00322"/>
    </source>
</evidence>
<dbReference type="Pfam" id="PF00641">
    <property type="entry name" value="Zn_ribbon_RanBP"/>
    <property type="match status" value="2"/>
</dbReference>
<dbReference type="OrthoDB" id="448399at2759"/>
<evidence type="ECO:0000256" key="3">
    <source>
        <dbReference type="ARBA" id="ARBA00022833"/>
    </source>
</evidence>
<dbReference type="InterPro" id="IPR001876">
    <property type="entry name" value="Znf_RanBP2"/>
</dbReference>
<dbReference type="PANTHER" id="PTHR23111">
    <property type="entry name" value="ZINC FINGER PROTEIN"/>
    <property type="match status" value="1"/>
</dbReference>
<evidence type="ECO:0000259" key="5">
    <source>
        <dbReference type="PROSITE" id="PS50199"/>
    </source>
</evidence>
<evidence type="ECO:0000256" key="1">
    <source>
        <dbReference type="ARBA" id="ARBA00022723"/>
    </source>
</evidence>
<dbReference type="PROSITE" id="PS01358">
    <property type="entry name" value="ZF_RANBP2_1"/>
    <property type="match status" value="3"/>
</dbReference>
<proteinExistence type="predicted"/>
<dbReference type="GO" id="GO:0003729">
    <property type="term" value="F:mRNA binding"/>
    <property type="evidence" value="ECO:0007669"/>
    <property type="project" value="TreeGrafter"/>
</dbReference>
<accession>A0A9R0K4P0</accession>
<dbReference type="Gene3D" id="4.10.1060.10">
    <property type="entry name" value="Zinc finger, RanBP2-type"/>
    <property type="match status" value="3"/>
</dbReference>
<dbReference type="SUPFAM" id="SSF90209">
    <property type="entry name" value="Ran binding protein zinc finger-like"/>
    <property type="match status" value="3"/>
</dbReference>
<keyword evidence="6" id="KW-1185">Reference proteome</keyword>
<dbReference type="GO" id="GO:0005737">
    <property type="term" value="C:cytoplasm"/>
    <property type="evidence" value="ECO:0007669"/>
    <property type="project" value="TreeGrafter"/>
</dbReference>
<evidence type="ECO:0000313" key="6">
    <source>
        <dbReference type="Proteomes" id="UP000813463"/>
    </source>
</evidence>
<keyword evidence="1" id="KW-0479">Metal-binding</keyword>
<reference evidence="7" key="2">
    <citation type="submission" date="2025-08" db="UniProtKB">
        <authorList>
            <consortium name="RefSeq"/>
        </authorList>
    </citation>
    <scope>IDENTIFICATION</scope>
    <source>
        <tissue evidence="7">Leaf</tissue>
    </source>
</reference>
<keyword evidence="3" id="KW-0862">Zinc</keyword>
<sequence length="177" mass="19356">MNSSSTDLTGSSIESSFFSIISCSFIVPGEEMSWGGDWMCGGCQHINFKKREMCQCCGLPKYGGKNDASAYENNTNTNRTEVLAGDWYCQDINCGTHNYASRTSCFRCGIQKSMCSLGCCGASSVTSSGAGYTYEANPPGWKTGDWICTRPGCGVHNYACRMECFRCKTPRDYGGMY</sequence>
<dbReference type="PANTHER" id="PTHR23111:SF41">
    <property type="entry name" value="ZINC FINGER RAN-BINDING DOMAIN-CONTAINING PROTEIN 2-LIKE"/>
    <property type="match status" value="1"/>
</dbReference>
<gene>
    <name evidence="7" type="primary">LOC110797616</name>
</gene>
<dbReference type="SMART" id="SM00547">
    <property type="entry name" value="ZnF_RBZ"/>
    <property type="match status" value="3"/>
</dbReference>
<name>A0A9R0K4P0_SPIOL</name>
<dbReference type="KEGG" id="soe:110797616"/>
<reference evidence="6" key="1">
    <citation type="journal article" date="2021" name="Nat. Commun.">
        <title>Genomic analyses provide insights into spinach domestication and the genetic basis of agronomic traits.</title>
        <authorList>
            <person name="Cai X."/>
            <person name="Sun X."/>
            <person name="Xu C."/>
            <person name="Sun H."/>
            <person name="Wang X."/>
            <person name="Ge C."/>
            <person name="Zhang Z."/>
            <person name="Wang Q."/>
            <person name="Fei Z."/>
            <person name="Jiao C."/>
            <person name="Wang Q."/>
        </authorList>
    </citation>
    <scope>NUCLEOTIDE SEQUENCE [LARGE SCALE GENOMIC DNA]</scope>
    <source>
        <strain evidence="6">cv. Varoflay</strain>
    </source>
</reference>
<dbReference type="RefSeq" id="XP_021858416.1">
    <property type="nucleotide sequence ID" value="XM_022002724.2"/>
</dbReference>
<feature type="domain" description="RanBP2-type" evidence="5">
    <location>
        <begin position="83"/>
        <end position="114"/>
    </location>
</feature>
<feature type="domain" description="RanBP2-type" evidence="5">
    <location>
        <begin position="142"/>
        <end position="173"/>
    </location>
</feature>
<protein>
    <submittedName>
        <fullName evidence="7">Uncharacterized protein isoform X1</fullName>
    </submittedName>
</protein>